<feature type="region of interest" description="Disordered" evidence="1">
    <location>
        <begin position="1"/>
        <end position="412"/>
    </location>
</feature>
<evidence type="ECO:0000313" key="2">
    <source>
        <dbReference type="EMBL" id="KAJ1927185.1"/>
    </source>
</evidence>
<feature type="compositionally biased region" description="Polar residues" evidence="1">
    <location>
        <begin position="271"/>
        <end position="282"/>
    </location>
</feature>
<feature type="compositionally biased region" description="Polar residues" evidence="1">
    <location>
        <begin position="242"/>
        <end position="257"/>
    </location>
</feature>
<feature type="compositionally biased region" description="Pro residues" evidence="1">
    <location>
        <begin position="321"/>
        <end position="337"/>
    </location>
</feature>
<feature type="compositionally biased region" description="Low complexity" evidence="1">
    <location>
        <begin position="71"/>
        <end position="80"/>
    </location>
</feature>
<evidence type="ECO:0000256" key="1">
    <source>
        <dbReference type="SAM" id="MobiDB-lite"/>
    </source>
</evidence>
<feature type="compositionally biased region" description="Low complexity" evidence="1">
    <location>
        <begin position="511"/>
        <end position="546"/>
    </location>
</feature>
<keyword evidence="3" id="KW-1185">Reference proteome</keyword>
<feature type="compositionally biased region" description="Low complexity" evidence="1">
    <location>
        <begin position="480"/>
        <end position="498"/>
    </location>
</feature>
<feature type="compositionally biased region" description="Low complexity" evidence="1">
    <location>
        <begin position="179"/>
        <end position="189"/>
    </location>
</feature>
<organism evidence="2 3">
    <name type="scientific">Tieghemiomyces parasiticus</name>
    <dbReference type="NCBI Taxonomy" id="78921"/>
    <lineage>
        <taxon>Eukaryota</taxon>
        <taxon>Fungi</taxon>
        <taxon>Fungi incertae sedis</taxon>
        <taxon>Zoopagomycota</taxon>
        <taxon>Kickxellomycotina</taxon>
        <taxon>Dimargaritomycetes</taxon>
        <taxon>Dimargaritales</taxon>
        <taxon>Dimargaritaceae</taxon>
        <taxon>Tieghemiomyces</taxon>
    </lineage>
</organism>
<feature type="compositionally biased region" description="Low complexity" evidence="1">
    <location>
        <begin position="599"/>
        <end position="612"/>
    </location>
</feature>
<protein>
    <submittedName>
        <fullName evidence="2">Uncharacterized protein</fullName>
    </submittedName>
</protein>
<dbReference type="OrthoDB" id="5573515at2759"/>
<proteinExistence type="predicted"/>
<gene>
    <name evidence="2" type="ORF">IWQ60_003151</name>
</gene>
<feature type="compositionally biased region" description="Polar residues" evidence="1">
    <location>
        <begin position="29"/>
        <end position="38"/>
    </location>
</feature>
<accession>A0A9W8AHZ2</accession>
<comment type="caution">
    <text evidence="2">The sequence shown here is derived from an EMBL/GenBank/DDBJ whole genome shotgun (WGS) entry which is preliminary data.</text>
</comment>
<dbReference type="AlphaFoldDB" id="A0A9W8AHZ2"/>
<name>A0A9W8AHZ2_9FUNG</name>
<feature type="region of interest" description="Disordered" evidence="1">
    <location>
        <begin position="466"/>
        <end position="670"/>
    </location>
</feature>
<evidence type="ECO:0000313" key="3">
    <source>
        <dbReference type="Proteomes" id="UP001150569"/>
    </source>
</evidence>
<sequence>MSYGGSTLGIRKPGGPGRHPRPKPRKTTYAGSSSSNPQPALGIFRESFDFESIDDPFKKRDKIPMSDGQTPAASAPASSPVEGGANTSRTNARPLGGGDARSPLYPSPRTPTRPLHDSHDPPRQVPRSAPGAPETRSTNPGPSDVALTPAALKSERFGRHGSNGGISLPGTPRRDHVAACDAPAAATEPAARHLSVDFTSIRDPFKKRDRIPLTPSDSAAASQRTSLQSSGPTVENGGEGDQTASPNCGVRTNQSPELSPIPPPPAAMTRDPSSPRNPSITTGPPRYHNPASHSAVSPTRPSVRDPIPTPFQKRDKIPMFNPSPPLLPPATPPPLPPASTVTRARELSPISVATAAVTSPPSPLTLPSNPAHLPHDSGQALGRSPPSPTNSAGYRTPEPTPAALPDEGSPEIIPYDELLIPTVYKRIKREGPQAVAELDPAMRRKFNLTDKWYARQKKMSPMMDSMYALHDGYPPPSPPVTSSSDAAGAGTAGPVTAPLRKASRVEALSGAAPSPRRAPSSRRSSPMVQPSPLGPISSLPSTPGTTEPHLSPVPGSERSEATYPGGTFDDHSPRFPESLEFEQDDQLGHLHSAGSSIMPTSATPDTPPASSSLVSHPYHHQQPPQPQSQRFGQPHPQGQYAYPPQQLEEAGTRPPSSRRSKTAKACCTIL</sequence>
<dbReference type="EMBL" id="JANBPT010000130">
    <property type="protein sequence ID" value="KAJ1927185.1"/>
    <property type="molecule type" value="Genomic_DNA"/>
</dbReference>
<reference evidence="2" key="1">
    <citation type="submission" date="2022-07" db="EMBL/GenBank/DDBJ databases">
        <title>Phylogenomic reconstructions and comparative analyses of Kickxellomycotina fungi.</title>
        <authorList>
            <person name="Reynolds N.K."/>
            <person name="Stajich J.E."/>
            <person name="Barry K."/>
            <person name="Grigoriev I.V."/>
            <person name="Crous P."/>
            <person name="Smith M.E."/>
        </authorList>
    </citation>
    <scope>NUCLEOTIDE SEQUENCE</scope>
    <source>
        <strain evidence="2">RSA 861</strain>
    </source>
</reference>
<dbReference type="Proteomes" id="UP001150569">
    <property type="component" value="Unassembled WGS sequence"/>
</dbReference>
<feature type="compositionally biased region" description="Basic and acidic residues" evidence="1">
    <location>
        <begin position="55"/>
        <end position="64"/>
    </location>
</feature>
<feature type="compositionally biased region" description="Polar residues" evidence="1">
    <location>
        <begin position="291"/>
        <end position="300"/>
    </location>
</feature>
<feature type="compositionally biased region" description="Polar residues" evidence="1">
    <location>
        <begin position="215"/>
        <end position="233"/>
    </location>
</feature>